<feature type="region of interest" description="Disordered" evidence="1">
    <location>
        <begin position="1"/>
        <end position="51"/>
    </location>
</feature>
<feature type="transmembrane region" description="Helical" evidence="2">
    <location>
        <begin position="193"/>
        <end position="216"/>
    </location>
</feature>
<keyword evidence="4" id="KW-1185">Reference proteome</keyword>
<reference evidence="3 4" key="1">
    <citation type="journal article" date="2021" name="Comput. Struct. Biotechnol. J.">
        <title>De novo genome assembly of the potent medicinal plant Rehmannia glutinosa using nanopore technology.</title>
        <authorList>
            <person name="Ma L."/>
            <person name="Dong C."/>
            <person name="Song C."/>
            <person name="Wang X."/>
            <person name="Zheng X."/>
            <person name="Niu Y."/>
            <person name="Chen S."/>
            <person name="Feng W."/>
        </authorList>
    </citation>
    <scope>NUCLEOTIDE SEQUENCE [LARGE SCALE GENOMIC DNA]</scope>
    <source>
        <strain evidence="3">DH-2019</strain>
    </source>
</reference>
<feature type="compositionally biased region" description="Low complexity" evidence="1">
    <location>
        <begin position="1"/>
        <end position="17"/>
    </location>
</feature>
<protein>
    <submittedName>
        <fullName evidence="3">Uncharacterized protein</fullName>
    </submittedName>
</protein>
<keyword evidence="2" id="KW-0812">Transmembrane</keyword>
<evidence type="ECO:0000256" key="1">
    <source>
        <dbReference type="SAM" id="MobiDB-lite"/>
    </source>
</evidence>
<feature type="transmembrane region" description="Helical" evidence="2">
    <location>
        <begin position="319"/>
        <end position="341"/>
    </location>
</feature>
<gene>
    <name evidence="3" type="ORF">DH2020_019276</name>
</gene>
<dbReference type="PANTHER" id="PTHR35307:SF3">
    <property type="entry name" value="DUF4220 DOMAIN-CONTAINING PROTEIN"/>
    <property type="match status" value="1"/>
</dbReference>
<dbReference type="PANTHER" id="PTHR35307">
    <property type="entry name" value="PROTEIN, PUTATIVE-RELATED"/>
    <property type="match status" value="1"/>
</dbReference>
<evidence type="ECO:0000313" key="4">
    <source>
        <dbReference type="Proteomes" id="UP001318860"/>
    </source>
</evidence>
<proteinExistence type="predicted"/>
<feature type="transmembrane region" description="Helical" evidence="2">
    <location>
        <begin position="395"/>
        <end position="420"/>
    </location>
</feature>
<name>A0ABR0WPT8_REHGL</name>
<feature type="transmembrane region" description="Helical" evidence="2">
    <location>
        <begin position="274"/>
        <end position="299"/>
    </location>
</feature>
<organism evidence="3 4">
    <name type="scientific">Rehmannia glutinosa</name>
    <name type="common">Chinese foxglove</name>
    <dbReference type="NCBI Taxonomy" id="99300"/>
    <lineage>
        <taxon>Eukaryota</taxon>
        <taxon>Viridiplantae</taxon>
        <taxon>Streptophyta</taxon>
        <taxon>Embryophyta</taxon>
        <taxon>Tracheophyta</taxon>
        <taxon>Spermatophyta</taxon>
        <taxon>Magnoliopsida</taxon>
        <taxon>eudicotyledons</taxon>
        <taxon>Gunneridae</taxon>
        <taxon>Pentapetalae</taxon>
        <taxon>asterids</taxon>
        <taxon>lamiids</taxon>
        <taxon>Lamiales</taxon>
        <taxon>Orobanchaceae</taxon>
        <taxon>Rehmannieae</taxon>
        <taxon>Rehmannia</taxon>
    </lineage>
</organism>
<feature type="transmembrane region" description="Helical" evidence="2">
    <location>
        <begin position="161"/>
        <end position="181"/>
    </location>
</feature>
<evidence type="ECO:0000256" key="2">
    <source>
        <dbReference type="SAM" id="Phobius"/>
    </source>
</evidence>
<feature type="transmembrane region" description="Helical" evidence="2">
    <location>
        <begin position="100"/>
        <end position="117"/>
    </location>
</feature>
<comment type="caution">
    <text evidence="3">The sequence shown here is derived from an EMBL/GenBank/DDBJ whole genome shotgun (WGS) entry which is preliminary data.</text>
</comment>
<dbReference type="EMBL" id="JABTTQ020000010">
    <property type="protein sequence ID" value="KAK6148364.1"/>
    <property type="molecule type" value="Genomic_DNA"/>
</dbReference>
<dbReference type="Proteomes" id="UP001318860">
    <property type="component" value="Unassembled WGS sequence"/>
</dbReference>
<keyword evidence="2" id="KW-0472">Membrane</keyword>
<sequence>MHQNSGSSRGVVRSDVSPGTTPDNLLDSENEAEVDGNHVPVHRDPPRKIQKDHPTSVIIGEVSDPIRTRRKERTNYRAMVRPADALNGFRRKKFWFPCKYFSLNALSLTLLAVAMKLPMDHNTNIPRNGDTQLPKHSSLVFISTAMSNFMSSLGSMNDKELLANVVALGILVITIVGNMLIQIVHLGYYVNDLFATTSMLLLLLTLVASAITVPTIKRGLESKYREKHKVALIAELEVVQRNEAFKIDNKKGEMMKYWVMAKTSSPQFVMVRSVVCTTSTLIPLLPVIALETFIIEAIVEDINWLFGSTPSVYGRYTKLILSIQTIGVIVGLIAPTFRWFIVVGFKCSKTNHYSFRKEFKIETHWIQTLVDWRDGFSATQIWQDKCTKFFHDAKWSILTIFIGVQIFIVLLSKFIVFAFVSLIRPIFLCFTYTKKFMMWLVSIVLTSNNHGNIQSGDDDTDLNISRYVLVLEGEAELPRWIHKNIYRRVENMIKQLKSKNFESLINFLHKFDNFNGVGLFDTNQIPSLHSQGPPNYWTLPVVTLTSIAIAHPNIAKEKREHLASVGEGMSLAKIVEKTFNTNVELLNIRKAANVSWTGIGLYRKWLELIPGSSTDDSILSPALVEQFLAFAKAQQANSTVNLSHDIPHSAATTISGTQEKWEKSVHEAFLLLGKTKQILELIQQHEWPFLNHDKSAYIDEWRAFLCPYGDDSAASASTSSNEIVVTPVSGEKRLAITVDC</sequence>
<feature type="compositionally biased region" description="Basic and acidic residues" evidence="1">
    <location>
        <begin position="41"/>
        <end position="51"/>
    </location>
</feature>
<feature type="transmembrane region" description="Helical" evidence="2">
    <location>
        <begin position="137"/>
        <end position="154"/>
    </location>
</feature>
<accession>A0ABR0WPT8</accession>
<evidence type="ECO:0000313" key="3">
    <source>
        <dbReference type="EMBL" id="KAK6148364.1"/>
    </source>
</evidence>
<keyword evidence="2" id="KW-1133">Transmembrane helix</keyword>